<dbReference type="GO" id="GO:0005737">
    <property type="term" value="C:cytoplasm"/>
    <property type="evidence" value="ECO:0007669"/>
    <property type="project" value="TreeGrafter"/>
</dbReference>
<dbReference type="PANTHER" id="PTHR48100">
    <property type="entry name" value="BROAD-SPECIFICITY PHOSPHATASE YOR283W-RELATED"/>
    <property type="match status" value="1"/>
</dbReference>
<dbReference type="PANTHER" id="PTHR48100:SF1">
    <property type="entry name" value="HISTIDINE PHOSPHATASE FAMILY PROTEIN-RELATED"/>
    <property type="match status" value="1"/>
</dbReference>
<dbReference type="EMBL" id="CAEZXR010000384">
    <property type="protein sequence ID" value="CAB4730290.1"/>
    <property type="molecule type" value="Genomic_DNA"/>
</dbReference>
<dbReference type="SUPFAM" id="SSF53254">
    <property type="entry name" value="Phosphoglycerate mutase-like"/>
    <property type="match status" value="1"/>
</dbReference>
<dbReference type="InterPro" id="IPR050275">
    <property type="entry name" value="PGM_Phosphatase"/>
</dbReference>
<dbReference type="Gene3D" id="3.40.50.1240">
    <property type="entry name" value="Phosphoglycerate mutase-like"/>
    <property type="match status" value="1"/>
</dbReference>
<dbReference type="InterPro" id="IPR013078">
    <property type="entry name" value="His_Pase_superF_clade-1"/>
</dbReference>
<dbReference type="SMART" id="SM00855">
    <property type="entry name" value="PGAM"/>
    <property type="match status" value="1"/>
</dbReference>
<organism evidence="1">
    <name type="scientific">freshwater metagenome</name>
    <dbReference type="NCBI Taxonomy" id="449393"/>
    <lineage>
        <taxon>unclassified sequences</taxon>
        <taxon>metagenomes</taxon>
        <taxon>ecological metagenomes</taxon>
    </lineage>
</organism>
<dbReference type="Pfam" id="PF00300">
    <property type="entry name" value="His_Phos_1"/>
    <property type="match status" value="1"/>
</dbReference>
<sequence>MATRILLTRHGLADYETSLVTDEGGCLTSAGRTQVRGLAARLRSEGVDAIWCSPLSRAAQSAEILAAELGIDLVTVREDLREYSVGALAGTDQDEAAVVGEVFGRWVGGDDQAQVPGGETVAAVVARVMRVVEEVAQRHAGRTAVVVSHGGAISAAYPALTGRPREAAYDLVLGGGCSADLRRTAGPDWAVAGVIQPMDE</sequence>
<dbReference type="InterPro" id="IPR029033">
    <property type="entry name" value="His_PPase_superfam"/>
</dbReference>
<proteinExistence type="predicted"/>
<reference evidence="1" key="1">
    <citation type="submission" date="2020-05" db="EMBL/GenBank/DDBJ databases">
        <authorList>
            <person name="Chiriac C."/>
            <person name="Salcher M."/>
            <person name="Ghai R."/>
            <person name="Kavagutti S V."/>
        </authorList>
    </citation>
    <scope>NUCLEOTIDE SEQUENCE</scope>
</reference>
<gene>
    <name evidence="1" type="ORF">UFOPK2579_02533</name>
</gene>
<name>A0A6J6S5L8_9ZZZZ</name>
<dbReference type="GO" id="GO:0016791">
    <property type="term" value="F:phosphatase activity"/>
    <property type="evidence" value="ECO:0007669"/>
    <property type="project" value="TreeGrafter"/>
</dbReference>
<dbReference type="CDD" id="cd07067">
    <property type="entry name" value="HP_PGM_like"/>
    <property type="match status" value="1"/>
</dbReference>
<dbReference type="AlphaFoldDB" id="A0A6J6S5L8"/>
<accession>A0A6J6S5L8</accession>
<evidence type="ECO:0000313" key="1">
    <source>
        <dbReference type="EMBL" id="CAB4730290.1"/>
    </source>
</evidence>
<protein>
    <submittedName>
        <fullName evidence="1">Unannotated protein</fullName>
    </submittedName>
</protein>